<keyword evidence="9" id="KW-1185">Reference proteome</keyword>
<evidence type="ECO:0000256" key="2">
    <source>
        <dbReference type="ARBA" id="ARBA00022516"/>
    </source>
</evidence>
<dbReference type="Gene3D" id="2.30.29.30">
    <property type="entry name" value="Pleckstrin-homology domain (PH domain)/Phosphotyrosine-binding domain (PTB)"/>
    <property type="match status" value="1"/>
</dbReference>
<protein>
    <recommendedName>
        <fullName evidence="1">Sterol 3-beta-glucosyltransferase</fullName>
    </recommendedName>
</protein>
<dbReference type="Proteomes" id="UP000027361">
    <property type="component" value="Unassembled WGS sequence"/>
</dbReference>
<feature type="non-terminal residue" evidence="8">
    <location>
        <position position="1"/>
    </location>
</feature>
<evidence type="ECO:0000256" key="1">
    <source>
        <dbReference type="ARBA" id="ARBA00017894"/>
    </source>
</evidence>
<dbReference type="PANTHER" id="PTHR14336">
    <property type="entry name" value="TANDEM PH DOMAIN CONTAINING PROTEIN"/>
    <property type="match status" value="1"/>
</dbReference>
<dbReference type="STRING" id="1037660.A0A066VCE0"/>
<keyword evidence="3" id="KW-0443">Lipid metabolism</keyword>
<dbReference type="AlphaFoldDB" id="A0A066VCE0"/>
<dbReference type="InterPro" id="IPR048066">
    <property type="entry name" value="ATG26_PH_GRAM1"/>
</dbReference>
<dbReference type="GO" id="GO:0016126">
    <property type="term" value="P:sterol biosynthetic process"/>
    <property type="evidence" value="ECO:0007669"/>
    <property type="project" value="UniProtKB-KW"/>
</dbReference>
<reference evidence="8 9" key="1">
    <citation type="submission" date="2014-05" db="EMBL/GenBank/DDBJ databases">
        <title>Draft genome sequence of a rare smut relative, Tilletiaria anomala UBC 951.</title>
        <authorList>
            <consortium name="DOE Joint Genome Institute"/>
            <person name="Toome M."/>
            <person name="Kuo A."/>
            <person name="Henrissat B."/>
            <person name="Lipzen A."/>
            <person name="Tritt A."/>
            <person name="Yoshinaga Y."/>
            <person name="Zane M."/>
            <person name="Barry K."/>
            <person name="Grigoriev I.V."/>
            <person name="Spatafora J.W."/>
            <person name="Aimea M.C."/>
        </authorList>
    </citation>
    <scope>NUCLEOTIDE SEQUENCE [LARGE SCALE GENOMIC DNA]</scope>
    <source>
        <strain evidence="8 9">UBC 951</strain>
    </source>
</reference>
<evidence type="ECO:0000256" key="3">
    <source>
        <dbReference type="ARBA" id="ARBA00022955"/>
    </source>
</evidence>
<feature type="non-terminal residue" evidence="8">
    <location>
        <position position="176"/>
    </location>
</feature>
<dbReference type="Pfam" id="PF00169">
    <property type="entry name" value="PH"/>
    <property type="match status" value="1"/>
</dbReference>
<feature type="domain" description="PH" evidence="7">
    <location>
        <begin position="54"/>
        <end position="152"/>
    </location>
</feature>
<dbReference type="InterPro" id="IPR004182">
    <property type="entry name" value="GRAM"/>
</dbReference>
<sequence>LSTKVRELFNLSEGETVQSCHPCWLFRTILLRGYVYFTNSYLCFYAYLPSKGNRATRAGPLMKRTRRTMRFSKHWAVLRGNALSWYESNKDPYFPQGHIDLRTVQDVSSVAGDGKGKESQFTVETPERTFLFSAPSNDSRDVWVQAILKAVFRARNDGDSVRIGIPFETILDVEES</sequence>
<keyword evidence="5" id="KW-1207">Sterol metabolism</keyword>
<dbReference type="FunFam" id="2.30.29.30:FF:000391">
    <property type="entry name" value="Sterol 3-beta-glucosyltransferase"/>
    <property type="match status" value="1"/>
</dbReference>
<dbReference type="GeneID" id="25262067"/>
<evidence type="ECO:0000259" key="7">
    <source>
        <dbReference type="PROSITE" id="PS50003"/>
    </source>
</evidence>
<dbReference type="HOGENOM" id="CLU_1528833_0_0_1"/>
<dbReference type="PROSITE" id="PS50003">
    <property type="entry name" value="PH_DOMAIN"/>
    <property type="match status" value="1"/>
</dbReference>
<name>A0A066VCE0_TILAU</name>
<evidence type="ECO:0000256" key="6">
    <source>
        <dbReference type="ARBA" id="ARBA00023221"/>
    </source>
</evidence>
<dbReference type="RefSeq" id="XP_013240049.1">
    <property type="nucleotide sequence ID" value="XM_013384595.1"/>
</dbReference>
<evidence type="ECO:0000313" key="9">
    <source>
        <dbReference type="Proteomes" id="UP000027361"/>
    </source>
</evidence>
<proteinExistence type="predicted"/>
<keyword evidence="3" id="KW-0752">Steroid biosynthesis</keyword>
<dbReference type="PANTHER" id="PTHR14336:SF8">
    <property type="entry name" value="PROTEIN OPY1"/>
    <property type="match status" value="1"/>
</dbReference>
<dbReference type="CDD" id="cd13215">
    <property type="entry name" value="PH-GRAM1_AGT26"/>
    <property type="match status" value="1"/>
</dbReference>
<dbReference type="InParanoid" id="A0A066VCE0"/>
<accession>A0A066VCE0</accession>
<comment type="caution">
    <text evidence="8">The sequence shown here is derived from an EMBL/GenBank/DDBJ whole genome shotgun (WGS) entry which is preliminary data.</text>
</comment>
<evidence type="ECO:0000313" key="8">
    <source>
        <dbReference type="EMBL" id="KDN36424.1"/>
    </source>
</evidence>
<dbReference type="InterPro" id="IPR011993">
    <property type="entry name" value="PH-like_dom_sf"/>
</dbReference>
<organism evidence="8 9">
    <name type="scientific">Tilletiaria anomala (strain ATCC 24038 / CBS 436.72 / UBC 951)</name>
    <dbReference type="NCBI Taxonomy" id="1037660"/>
    <lineage>
        <taxon>Eukaryota</taxon>
        <taxon>Fungi</taxon>
        <taxon>Dikarya</taxon>
        <taxon>Basidiomycota</taxon>
        <taxon>Ustilaginomycotina</taxon>
        <taxon>Exobasidiomycetes</taxon>
        <taxon>Georgefischeriales</taxon>
        <taxon>Tilletiariaceae</taxon>
        <taxon>Tilletiaria</taxon>
    </lineage>
</organism>
<keyword evidence="4" id="KW-0756">Sterol biosynthesis</keyword>
<gene>
    <name evidence="8" type="ORF">K437DRAFT_210041</name>
</gene>
<evidence type="ECO:0000256" key="5">
    <source>
        <dbReference type="ARBA" id="ARBA00023166"/>
    </source>
</evidence>
<dbReference type="InterPro" id="IPR001849">
    <property type="entry name" value="PH_domain"/>
</dbReference>
<keyword evidence="6" id="KW-0753">Steroid metabolism</keyword>
<dbReference type="OrthoDB" id="3248354at2759"/>
<evidence type="ECO:0000256" key="4">
    <source>
        <dbReference type="ARBA" id="ARBA00023011"/>
    </source>
</evidence>
<dbReference type="SUPFAM" id="SSF50729">
    <property type="entry name" value="PH domain-like"/>
    <property type="match status" value="1"/>
</dbReference>
<dbReference type="SMART" id="SM00233">
    <property type="entry name" value="PH"/>
    <property type="match status" value="1"/>
</dbReference>
<dbReference type="InterPro" id="IPR051707">
    <property type="entry name" value="PI-Interact_SigTrans_Reg"/>
</dbReference>
<dbReference type="Pfam" id="PF02893">
    <property type="entry name" value="GRAM"/>
    <property type="match status" value="1"/>
</dbReference>
<dbReference type="EMBL" id="JMSN01000169">
    <property type="protein sequence ID" value="KDN36424.1"/>
    <property type="molecule type" value="Genomic_DNA"/>
</dbReference>
<keyword evidence="2" id="KW-0444">Lipid biosynthesis</keyword>